<keyword evidence="12" id="KW-0325">Glycoprotein</keyword>
<dbReference type="EMBL" id="KV454410">
    <property type="protein sequence ID" value="ODQ64880.1"/>
    <property type="molecule type" value="Genomic_DNA"/>
</dbReference>
<keyword evidence="11" id="KW-0472">Membrane</keyword>
<dbReference type="GO" id="GO:0006508">
    <property type="term" value="P:proteolysis"/>
    <property type="evidence" value="ECO:0007669"/>
    <property type="project" value="UniProtKB-KW"/>
</dbReference>
<evidence type="ECO:0000256" key="11">
    <source>
        <dbReference type="ARBA" id="ARBA00023136"/>
    </source>
</evidence>
<keyword evidence="8" id="KW-0720">Serine protease</keyword>
<dbReference type="InterPro" id="IPR050278">
    <property type="entry name" value="Serine_Prot_S9B/DPPIV"/>
</dbReference>
<keyword evidence="10" id="KW-1133">Transmembrane helix</keyword>
<dbReference type="GO" id="GO:0008239">
    <property type="term" value="F:dipeptidyl-peptidase activity"/>
    <property type="evidence" value="ECO:0007669"/>
    <property type="project" value="TreeGrafter"/>
</dbReference>
<gene>
    <name evidence="15" type="ORF">NADFUDRAFT_70480</name>
</gene>
<dbReference type="GO" id="GO:0004177">
    <property type="term" value="F:aminopeptidase activity"/>
    <property type="evidence" value="ECO:0007669"/>
    <property type="project" value="UniProtKB-KW"/>
</dbReference>
<keyword evidence="4" id="KW-0926">Vacuole</keyword>
<evidence type="ECO:0000256" key="10">
    <source>
        <dbReference type="ARBA" id="ARBA00022989"/>
    </source>
</evidence>
<evidence type="ECO:0000256" key="8">
    <source>
        <dbReference type="ARBA" id="ARBA00022825"/>
    </source>
</evidence>
<dbReference type="InterPro" id="IPR001375">
    <property type="entry name" value="Peptidase_S9_cat"/>
</dbReference>
<keyword evidence="6" id="KW-0812">Transmembrane</keyword>
<evidence type="ECO:0000256" key="4">
    <source>
        <dbReference type="ARBA" id="ARBA00022554"/>
    </source>
</evidence>
<feature type="domain" description="Dipeptidylpeptidase IV N-terminal" evidence="14">
    <location>
        <begin position="73"/>
        <end position="446"/>
    </location>
</feature>
<dbReference type="InterPro" id="IPR029058">
    <property type="entry name" value="AB_hydrolase_fold"/>
</dbReference>
<protein>
    <submittedName>
        <fullName evidence="15">Dipeptidyl aminopeptidase, synthesized as a glycosylated</fullName>
    </submittedName>
</protein>
<keyword evidence="5" id="KW-0645">Protease</keyword>
<dbReference type="SUPFAM" id="SSF53474">
    <property type="entry name" value="alpha/beta-Hydrolases"/>
    <property type="match status" value="1"/>
</dbReference>
<dbReference type="GO" id="GO:0005886">
    <property type="term" value="C:plasma membrane"/>
    <property type="evidence" value="ECO:0007669"/>
    <property type="project" value="TreeGrafter"/>
</dbReference>
<dbReference type="AlphaFoldDB" id="A0A1E3PHU6"/>
<dbReference type="PANTHER" id="PTHR11731:SF200">
    <property type="entry name" value="DIPEPTIDYL PEPTIDASE 10, ISOFORM B"/>
    <property type="match status" value="1"/>
</dbReference>
<dbReference type="PROSITE" id="PS00708">
    <property type="entry name" value="PRO_ENDOPEP_SER"/>
    <property type="match status" value="1"/>
</dbReference>
<evidence type="ECO:0000259" key="14">
    <source>
        <dbReference type="Pfam" id="PF00930"/>
    </source>
</evidence>
<feature type="domain" description="Peptidase S9 prolyl oligopeptidase catalytic" evidence="13">
    <location>
        <begin position="533"/>
        <end position="738"/>
    </location>
</feature>
<keyword evidence="7" id="KW-0378">Hydrolase</keyword>
<dbReference type="OrthoDB" id="16520at2759"/>
<keyword evidence="9" id="KW-0735">Signal-anchor</keyword>
<evidence type="ECO:0000256" key="5">
    <source>
        <dbReference type="ARBA" id="ARBA00022670"/>
    </source>
</evidence>
<comment type="similarity">
    <text evidence="2">Belongs to the peptidase S9B family.</text>
</comment>
<dbReference type="Gene3D" id="2.140.10.30">
    <property type="entry name" value="Dipeptidylpeptidase IV, N-terminal domain"/>
    <property type="match status" value="1"/>
</dbReference>
<dbReference type="FunFam" id="3.40.50.1820:FF:000003">
    <property type="entry name" value="Dipeptidyl peptidase 4"/>
    <property type="match status" value="1"/>
</dbReference>
<dbReference type="Pfam" id="PF00930">
    <property type="entry name" value="DPPIV_N"/>
    <property type="match status" value="1"/>
</dbReference>
<evidence type="ECO:0000256" key="9">
    <source>
        <dbReference type="ARBA" id="ARBA00022968"/>
    </source>
</evidence>
<sequence>MTVLRSGKLVPRRQSVAWITTDEADKGSYLIHDEQGYRVLRWSDAEYEYLLTHSQEIVYMNQTFKIDDVLTKPDLQKSIIQTSTVKNWRHSSTAQFWVLDTLTQKVEPVFSENPKAMLSFALWSPRGDRIAFVYENNLYIRYVDSPGKVVQITFDGGADIFYGRPDWVYEEEVFSGATALWWSANGDFLAFLRTNDSAVSEFTIPYFVKDSNLKEAYPELVDIKYPKPGYSNPTVDILFLDLANEEYFGIDSQDNDSRLSLITEVLWTGNDTVVIRRTNRESDLLQIDLVNTQSREHTVVRTEDLTKESSEDNDGGWFEITQDTTYVPANPAQGIVQDGYIDTVVVDGYNHLAYFSPLNASVPKKVLTMGIWEVDSAPAAYDSETGLVYFLATTKSSVERHLYSVDLNGEGFRNITDISVDGYYQASFSAGARYALLSYNGPEVPYQVMVDLHLQDPLGNSHSVESNEELTKTLEEYHLPSVHHSQVDLSTGVKVNTVEIRPPHFDETRKQKYPVLFYVYGGPNSQTVTKRFSYDFQKTVAAVADAIVVSVDGRGTGFMGREFRAFVHDQLGILEAQDQIAAAQLWASKSYVDADRLAIWGWSYGGYLTLKTLETDAGNTFQYGMAVAPVTDWRFYDSIYTERYMHTPVDNPKGYEASRIHDMDRLANCTRFLVMHGTGDDNVHFQNTLSLLDDLDLASVENFDVHIFPDSDHSISHHNAYAMVYDRLLTWIQHAFNGQFLL</sequence>
<proteinExistence type="inferred from homology"/>
<evidence type="ECO:0000259" key="13">
    <source>
        <dbReference type="Pfam" id="PF00326"/>
    </source>
</evidence>
<dbReference type="Pfam" id="PF00326">
    <property type="entry name" value="Peptidase_S9"/>
    <property type="match status" value="1"/>
</dbReference>
<evidence type="ECO:0000256" key="3">
    <source>
        <dbReference type="ARBA" id="ARBA00022438"/>
    </source>
</evidence>
<evidence type="ECO:0000256" key="1">
    <source>
        <dbReference type="ARBA" id="ARBA00004576"/>
    </source>
</evidence>
<dbReference type="PANTHER" id="PTHR11731">
    <property type="entry name" value="PROTEASE FAMILY S9B,C DIPEPTIDYL-PEPTIDASE IV-RELATED"/>
    <property type="match status" value="1"/>
</dbReference>
<reference evidence="15 16" key="1">
    <citation type="journal article" date="2016" name="Proc. Natl. Acad. Sci. U.S.A.">
        <title>Comparative genomics of biotechnologically important yeasts.</title>
        <authorList>
            <person name="Riley R."/>
            <person name="Haridas S."/>
            <person name="Wolfe K.H."/>
            <person name="Lopes M.R."/>
            <person name="Hittinger C.T."/>
            <person name="Goeker M."/>
            <person name="Salamov A.A."/>
            <person name="Wisecaver J.H."/>
            <person name="Long T.M."/>
            <person name="Calvey C.H."/>
            <person name="Aerts A.L."/>
            <person name="Barry K.W."/>
            <person name="Choi C."/>
            <person name="Clum A."/>
            <person name="Coughlan A.Y."/>
            <person name="Deshpande S."/>
            <person name="Douglass A.P."/>
            <person name="Hanson S.J."/>
            <person name="Klenk H.-P."/>
            <person name="LaButti K.M."/>
            <person name="Lapidus A."/>
            <person name="Lindquist E.A."/>
            <person name="Lipzen A.M."/>
            <person name="Meier-Kolthoff J.P."/>
            <person name="Ohm R.A."/>
            <person name="Otillar R.P."/>
            <person name="Pangilinan J.L."/>
            <person name="Peng Y."/>
            <person name="Rokas A."/>
            <person name="Rosa C.A."/>
            <person name="Scheuner C."/>
            <person name="Sibirny A.A."/>
            <person name="Slot J.C."/>
            <person name="Stielow J.B."/>
            <person name="Sun H."/>
            <person name="Kurtzman C.P."/>
            <person name="Blackwell M."/>
            <person name="Grigoriev I.V."/>
            <person name="Jeffries T.W."/>
        </authorList>
    </citation>
    <scope>NUCLEOTIDE SEQUENCE [LARGE SCALE GENOMIC DNA]</scope>
    <source>
        <strain evidence="15 16">DSM 6958</strain>
    </source>
</reference>
<dbReference type="GO" id="GO:0005774">
    <property type="term" value="C:vacuolar membrane"/>
    <property type="evidence" value="ECO:0007669"/>
    <property type="project" value="UniProtKB-SubCell"/>
</dbReference>
<evidence type="ECO:0000256" key="2">
    <source>
        <dbReference type="ARBA" id="ARBA00006150"/>
    </source>
</evidence>
<organism evidence="15 16">
    <name type="scientific">Nadsonia fulvescens var. elongata DSM 6958</name>
    <dbReference type="NCBI Taxonomy" id="857566"/>
    <lineage>
        <taxon>Eukaryota</taxon>
        <taxon>Fungi</taxon>
        <taxon>Dikarya</taxon>
        <taxon>Ascomycota</taxon>
        <taxon>Saccharomycotina</taxon>
        <taxon>Dipodascomycetes</taxon>
        <taxon>Dipodascales</taxon>
        <taxon>Dipodascales incertae sedis</taxon>
        <taxon>Nadsonia</taxon>
    </lineage>
</organism>
<name>A0A1E3PHU6_9ASCO</name>
<dbReference type="Gene3D" id="3.40.50.1820">
    <property type="entry name" value="alpha/beta hydrolase"/>
    <property type="match status" value="1"/>
</dbReference>
<evidence type="ECO:0000313" key="16">
    <source>
        <dbReference type="Proteomes" id="UP000095009"/>
    </source>
</evidence>
<dbReference type="GO" id="GO:0004252">
    <property type="term" value="F:serine-type endopeptidase activity"/>
    <property type="evidence" value="ECO:0007669"/>
    <property type="project" value="InterPro"/>
</dbReference>
<comment type="subcellular location">
    <subcellularLocation>
        <location evidence="1">Vacuole membrane</location>
        <topology evidence="1">Single-pass type II membrane protein</topology>
    </subcellularLocation>
</comment>
<dbReference type="InterPro" id="IPR002469">
    <property type="entry name" value="Peptidase_S9B_N"/>
</dbReference>
<evidence type="ECO:0000256" key="6">
    <source>
        <dbReference type="ARBA" id="ARBA00022692"/>
    </source>
</evidence>
<dbReference type="InterPro" id="IPR002471">
    <property type="entry name" value="Pept_S9_AS"/>
</dbReference>
<evidence type="ECO:0000256" key="12">
    <source>
        <dbReference type="ARBA" id="ARBA00023180"/>
    </source>
</evidence>
<keyword evidence="3 15" id="KW-0031">Aminopeptidase</keyword>
<accession>A0A1E3PHU6</accession>
<evidence type="ECO:0000256" key="7">
    <source>
        <dbReference type="ARBA" id="ARBA00022801"/>
    </source>
</evidence>
<evidence type="ECO:0000313" key="15">
    <source>
        <dbReference type="EMBL" id="ODQ64880.1"/>
    </source>
</evidence>
<keyword evidence="16" id="KW-1185">Reference proteome</keyword>
<dbReference type="STRING" id="857566.A0A1E3PHU6"/>
<dbReference type="SUPFAM" id="SSF82171">
    <property type="entry name" value="DPP6 N-terminal domain-like"/>
    <property type="match status" value="1"/>
</dbReference>
<dbReference type="Proteomes" id="UP000095009">
    <property type="component" value="Unassembled WGS sequence"/>
</dbReference>